<organism evidence="2 3">
    <name type="scientific">Paxillus involutus ATCC 200175</name>
    <dbReference type="NCBI Taxonomy" id="664439"/>
    <lineage>
        <taxon>Eukaryota</taxon>
        <taxon>Fungi</taxon>
        <taxon>Dikarya</taxon>
        <taxon>Basidiomycota</taxon>
        <taxon>Agaricomycotina</taxon>
        <taxon>Agaricomycetes</taxon>
        <taxon>Agaricomycetidae</taxon>
        <taxon>Boletales</taxon>
        <taxon>Paxilineae</taxon>
        <taxon>Paxillaceae</taxon>
        <taxon>Paxillus</taxon>
    </lineage>
</organism>
<dbReference type="AlphaFoldDB" id="A0A0C9SXM2"/>
<proteinExistence type="predicted"/>
<dbReference type="Proteomes" id="UP000053647">
    <property type="component" value="Unassembled WGS sequence"/>
</dbReference>
<dbReference type="HOGENOM" id="CLU_1503926_0_0_1"/>
<dbReference type="EMBL" id="KN819342">
    <property type="protein sequence ID" value="KIJ14504.1"/>
    <property type="molecule type" value="Genomic_DNA"/>
</dbReference>
<gene>
    <name evidence="2" type="ORF">PAXINDRAFT_155991</name>
</gene>
<accession>A0A0C9SXM2</accession>
<feature type="domain" description="Cell morphogenesis protein C-terminal" evidence="1">
    <location>
        <begin position="2"/>
        <end position="81"/>
    </location>
</feature>
<dbReference type="OrthoDB" id="6287725at2759"/>
<protein>
    <recommendedName>
        <fullName evidence="1">Cell morphogenesis protein C-terminal domain-containing protein</fullName>
    </recommendedName>
</protein>
<reference evidence="2 3" key="1">
    <citation type="submission" date="2014-06" db="EMBL/GenBank/DDBJ databases">
        <authorList>
            <consortium name="DOE Joint Genome Institute"/>
            <person name="Kuo A."/>
            <person name="Kohler A."/>
            <person name="Nagy L.G."/>
            <person name="Floudas D."/>
            <person name="Copeland A."/>
            <person name="Barry K.W."/>
            <person name="Cichocki N."/>
            <person name="Veneault-Fourrey C."/>
            <person name="LaButti K."/>
            <person name="Lindquist E.A."/>
            <person name="Lipzen A."/>
            <person name="Lundell T."/>
            <person name="Morin E."/>
            <person name="Murat C."/>
            <person name="Sun H."/>
            <person name="Tunlid A."/>
            <person name="Henrissat B."/>
            <person name="Grigoriev I.V."/>
            <person name="Hibbett D.S."/>
            <person name="Martin F."/>
            <person name="Nordberg H.P."/>
            <person name="Cantor M.N."/>
            <person name="Hua S.X."/>
        </authorList>
    </citation>
    <scope>NUCLEOTIDE SEQUENCE [LARGE SCALE GENOMIC DNA]</scope>
    <source>
        <strain evidence="2 3">ATCC 200175</strain>
    </source>
</reference>
<name>A0A0C9SXM2_PAXIN</name>
<evidence type="ECO:0000259" key="1">
    <source>
        <dbReference type="Pfam" id="PF14225"/>
    </source>
</evidence>
<dbReference type="InterPro" id="IPR025481">
    <property type="entry name" value="Cell_Morphogen_C"/>
</dbReference>
<reference evidence="3" key="2">
    <citation type="submission" date="2015-01" db="EMBL/GenBank/DDBJ databases">
        <title>Evolutionary Origins and Diversification of the Mycorrhizal Mutualists.</title>
        <authorList>
            <consortium name="DOE Joint Genome Institute"/>
            <consortium name="Mycorrhizal Genomics Consortium"/>
            <person name="Kohler A."/>
            <person name="Kuo A."/>
            <person name="Nagy L.G."/>
            <person name="Floudas D."/>
            <person name="Copeland A."/>
            <person name="Barry K.W."/>
            <person name="Cichocki N."/>
            <person name="Veneault-Fourrey C."/>
            <person name="LaButti K."/>
            <person name="Lindquist E.A."/>
            <person name="Lipzen A."/>
            <person name="Lundell T."/>
            <person name="Morin E."/>
            <person name="Murat C."/>
            <person name="Riley R."/>
            <person name="Ohm R."/>
            <person name="Sun H."/>
            <person name="Tunlid A."/>
            <person name="Henrissat B."/>
            <person name="Grigoriev I.V."/>
            <person name="Hibbett D.S."/>
            <person name="Martin F."/>
        </authorList>
    </citation>
    <scope>NUCLEOTIDE SEQUENCE [LARGE SCALE GENOMIC DNA]</scope>
    <source>
        <strain evidence="3">ATCC 200175</strain>
    </source>
</reference>
<keyword evidence="3" id="KW-1185">Reference proteome</keyword>
<dbReference type="Pfam" id="PF14225">
    <property type="entry name" value="MOR2-PAG1_C"/>
    <property type="match status" value="1"/>
</dbReference>
<sequence length="179" mass="19575">MTAVKTKFASAAKLVTAVIAKVDLDDAEVVKSILIQRPKSWDKMYSLQTCFQSGLHLETTMADAFAALQQLMKATESQLIKIERQVIDRSKESMTVQATVMTGQIMTNSLWQHGDVGSNKCPKIQCLPEVAGPKYASSAQQVLAEYLSQAGYVVFRSHDAELAVTESTRQASWMKGVGG</sequence>
<evidence type="ECO:0000313" key="2">
    <source>
        <dbReference type="EMBL" id="KIJ14504.1"/>
    </source>
</evidence>
<evidence type="ECO:0000313" key="3">
    <source>
        <dbReference type="Proteomes" id="UP000053647"/>
    </source>
</evidence>